<dbReference type="PANTHER" id="PTHR33103:SF27">
    <property type="entry name" value="OS04G0594700 PROTEIN"/>
    <property type="match status" value="1"/>
</dbReference>
<sequence>MTENVKREDKEEEWVDFYIRVKFVTNKEKTKVLFAEAGSDFADALLTFLLIPLGTIVKFVNKYYKDKAPVIGSLSTLYNALENLDDIHFPNKDAKTLLLNPKGLLSKHDWPDYDPGFTESTASFVISDDLRVMGSVESSVMSTLTSLGIGLVDMDGAETRDVTFGFRKILKLLIFSLVYRNPLTAFLLGGHAYGVAASRAEQGNIVNQIGKRTHSINSKKMILKAMMQKSTNMLLFAQAQHDFVSFLFGLLSIPLGKVEWYLHSDTGFRAIDNLHRSIPDSLFRTSLMDLEDRNMLFKPSLSNDDDSDDDSTSKGTPSHHRQTGYGFSNEYIPLNFDPSENQFHVRGSRVYMVSDDLTITPLSIMSSVFVINEMKVPLSDVEEVELQVGLEEVLDEELKFGSTRSSLLVANMSKGEELKLHIKVVVNKQRTKVLFAEAGSDFTDVLLSFLLLPLGTILKVLEKQNVDEAPAIGSLSTLYRGVVNLDIGHFQTEVAKQKLLAPASYYDAELRKLRLNVYNAVPASPNSVNRYDGVFTESAASFIIGDDLKVMPNVMGSFMETLRGLDIDGTDIDGAETMDVAFGLKKEIVDLLRLSLVSRNPLTLFVLSGGQIRLASKKSNEQGNAWLQCNEKVASTNIKKMIMKVTIQKSTNKFLFAQADNDFINFLFGMLTVPLGSVVWYLGSDSGLQAIDNLHRSVADESKKVQLKSAKTRIYLTTSNLSQSKEFSRLNFDPDVRNHHVKGERMHMVTNNMTVSPLTMTSCISVLNELKISVSDVEEVDVQVGLEEGLSIVQEALTSTTALEDGLIQPILKASLAASKPVKRPKLEC</sequence>
<dbReference type="AlphaFoldDB" id="A0A8X8X227"/>
<dbReference type="Pfam" id="PF05056">
    <property type="entry name" value="DUF674"/>
    <property type="match status" value="5"/>
</dbReference>
<evidence type="ECO:0000256" key="1">
    <source>
        <dbReference type="SAM" id="MobiDB-lite"/>
    </source>
</evidence>
<organism evidence="2">
    <name type="scientific">Salvia splendens</name>
    <name type="common">Scarlet sage</name>
    <dbReference type="NCBI Taxonomy" id="180675"/>
    <lineage>
        <taxon>Eukaryota</taxon>
        <taxon>Viridiplantae</taxon>
        <taxon>Streptophyta</taxon>
        <taxon>Embryophyta</taxon>
        <taxon>Tracheophyta</taxon>
        <taxon>Spermatophyta</taxon>
        <taxon>Magnoliopsida</taxon>
        <taxon>eudicotyledons</taxon>
        <taxon>Gunneridae</taxon>
        <taxon>Pentapetalae</taxon>
        <taxon>asterids</taxon>
        <taxon>lamiids</taxon>
        <taxon>Lamiales</taxon>
        <taxon>Lamiaceae</taxon>
        <taxon>Nepetoideae</taxon>
        <taxon>Mentheae</taxon>
        <taxon>Salviinae</taxon>
        <taxon>Salvia</taxon>
        <taxon>Salvia subgen. Calosphace</taxon>
        <taxon>core Calosphace</taxon>
    </lineage>
</organism>
<evidence type="ECO:0000313" key="3">
    <source>
        <dbReference type="Proteomes" id="UP000298416"/>
    </source>
</evidence>
<reference evidence="2" key="1">
    <citation type="submission" date="2018-01" db="EMBL/GenBank/DDBJ databases">
        <authorList>
            <person name="Mao J.F."/>
        </authorList>
    </citation>
    <scope>NUCLEOTIDE SEQUENCE</scope>
    <source>
        <strain evidence="2">Huo1</strain>
        <tissue evidence="2">Leaf</tissue>
    </source>
</reference>
<feature type="region of interest" description="Disordered" evidence="1">
    <location>
        <begin position="298"/>
        <end position="325"/>
    </location>
</feature>
<comment type="caution">
    <text evidence="2">The sequence shown here is derived from an EMBL/GenBank/DDBJ whole genome shotgun (WGS) entry which is preliminary data.</text>
</comment>
<dbReference type="Proteomes" id="UP000298416">
    <property type="component" value="Unassembled WGS sequence"/>
</dbReference>
<dbReference type="PANTHER" id="PTHR33103">
    <property type="entry name" value="OS01G0153900 PROTEIN"/>
    <property type="match status" value="1"/>
</dbReference>
<reference evidence="2" key="2">
    <citation type="submission" date="2020-08" db="EMBL/GenBank/DDBJ databases">
        <title>Plant Genome Project.</title>
        <authorList>
            <person name="Zhang R.-G."/>
        </authorList>
    </citation>
    <scope>NUCLEOTIDE SEQUENCE</scope>
    <source>
        <strain evidence="2">Huo1</strain>
        <tissue evidence="2">Leaf</tissue>
    </source>
</reference>
<evidence type="ECO:0000313" key="2">
    <source>
        <dbReference type="EMBL" id="KAG6404809.1"/>
    </source>
</evidence>
<keyword evidence="3" id="KW-1185">Reference proteome</keyword>
<dbReference type="InterPro" id="IPR007750">
    <property type="entry name" value="DUF674"/>
</dbReference>
<accession>A0A8X8X227</accession>
<proteinExistence type="predicted"/>
<protein>
    <submittedName>
        <fullName evidence="2">Uncharacterized protein</fullName>
    </submittedName>
</protein>
<name>A0A8X8X227_SALSN</name>
<dbReference type="EMBL" id="PNBA02000012">
    <property type="protein sequence ID" value="KAG6404809.1"/>
    <property type="molecule type" value="Genomic_DNA"/>
</dbReference>
<gene>
    <name evidence="2" type="ORF">SASPL_132385</name>
</gene>